<evidence type="ECO:0000313" key="4">
    <source>
        <dbReference type="Proteomes" id="UP001500657"/>
    </source>
</evidence>
<feature type="transmembrane region" description="Helical" evidence="1">
    <location>
        <begin position="168"/>
        <end position="184"/>
    </location>
</feature>
<organism evidence="3 4">
    <name type="scientific">Rhodanobacter caeni</name>
    <dbReference type="NCBI Taxonomy" id="657654"/>
    <lineage>
        <taxon>Bacteria</taxon>
        <taxon>Pseudomonadati</taxon>
        <taxon>Pseudomonadota</taxon>
        <taxon>Gammaproteobacteria</taxon>
        <taxon>Lysobacterales</taxon>
        <taxon>Rhodanobacteraceae</taxon>
        <taxon>Rhodanobacter</taxon>
    </lineage>
</organism>
<keyword evidence="1" id="KW-0472">Membrane</keyword>
<keyword evidence="4" id="KW-1185">Reference proteome</keyword>
<keyword evidence="1" id="KW-0812">Transmembrane</keyword>
<comment type="caution">
    <text evidence="3">The sequence shown here is derived from an EMBL/GenBank/DDBJ whole genome shotgun (WGS) entry which is preliminary data.</text>
</comment>
<evidence type="ECO:0000313" key="3">
    <source>
        <dbReference type="EMBL" id="GAA0250829.1"/>
    </source>
</evidence>
<protein>
    <recommendedName>
        <fullName evidence="2">GYF domain-containing protein</fullName>
    </recommendedName>
</protein>
<gene>
    <name evidence="3" type="ORF">GCM10009126_15350</name>
</gene>
<dbReference type="EMBL" id="BAAAFO010000002">
    <property type="protein sequence ID" value="GAA0250829.1"/>
    <property type="molecule type" value="Genomic_DNA"/>
</dbReference>
<dbReference type="Proteomes" id="UP001500657">
    <property type="component" value="Unassembled WGS sequence"/>
</dbReference>
<dbReference type="Pfam" id="PF14237">
    <property type="entry name" value="GYF_2"/>
    <property type="match status" value="1"/>
</dbReference>
<evidence type="ECO:0000259" key="2">
    <source>
        <dbReference type="Pfam" id="PF14237"/>
    </source>
</evidence>
<proteinExistence type="predicted"/>
<sequence>MDASNTGSVSWFYETDGQRKGPVTEDAMLALIRQGTVTYGTLVWKAGFPEWLKAEDSELRTHLQRVAPPPITGKHIGNGVVWTLAFAPLIGYILESAVAYAVNSSDSAAEAAMNDSKYWFITLALNVGLSYFDEGRLNRAGYDTGKFKAMAWLVPVYLYKRAKALNQRLGYFIVWMVCFVLTMLA</sequence>
<reference evidence="4" key="1">
    <citation type="journal article" date="2019" name="Int. J. Syst. Evol. Microbiol.">
        <title>The Global Catalogue of Microorganisms (GCM) 10K type strain sequencing project: providing services to taxonomists for standard genome sequencing and annotation.</title>
        <authorList>
            <consortium name="The Broad Institute Genomics Platform"/>
            <consortium name="The Broad Institute Genome Sequencing Center for Infectious Disease"/>
            <person name="Wu L."/>
            <person name="Ma J."/>
        </authorList>
    </citation>
    <scope>NUCLEOTIDE SEQUENCE [LARGE SCALE GENOMIC DNA]</scope>
    <source>
        <strain evidence="4">JCM 16242</strain>
    </source>
</reference>
<keyword evidence="1" id="KW-1133">Transmembrane helix</keyword>
<dbReference type="InterPro" id="IPR025640">
    <property type="entry name" value="GYF_2"/>
</dbReference>
<name>A0ABP3E5K3_9GAMM</name>
<accession>A0ABP3E5K3</accession>
<evidence type="ECO:0000256" key="1">
    <source>
        <dbReference type="SAM" id="Phobius"/>
    </source>
</evidence>
<feature type="domain" description="GYF" evidence="2">
    <location>
        <begin position="11"/>
        <end position="56"/>
    </location>
</feature>
<dbReference type="RefSeq" id="WP_343881822.1">
    <property type="nucleotide sequence ID" value="NZ_BAAAFO010000002.1"/>
</dbReference>